<organism evidence="1 2">
    <name type="scientific">Taklimakanibacter albus</name>
    <dbReference type="NCBI Taxonomy" id="2800327"/>
    <lineage>
        <taxon>Bacteria</taxon>
        <taxon>Pseudomonadati</taxon>
        <taxon>Pseudomonadota</taxon>
        <taxon>Alphaproteobacteria</taxon>
        <taxon>Hyphomicrobiales</taxon>
        <taxon>Aestuariivirgaceae</taxon>
        <taxon>Taklimakanibacter</taxon>
    </lineage>
</organism>
<sequence length="504" mass="53092">MATLSTDDVIVFNGGTSTDLQNAINLAMKNGRALYLTPAPTSPTVPAIYTVGNLEIRPQTANNNKKALRLFAAPGTVTLKLGQSASHILKIESASEVEVSGIDFDASYDPAAPSPITVTWGAIYALLSNRVRIEKCRIFASSDAGLRLEKCGTQAAFSPPAVWWPHGQPNSVTTGFKDKGATIIDNEIFACFGNAITSDRSTGLLIKNNVIRAIKGNGVSVMHWDFTSRPGPGGTSLFYSQFSGARIEDNFITDIEVVDPSSTGQEGNGITCWLANNVTVSNNTIRFCRFSAARFNSCSGVTVTGNDCYALGETALYCEEPDGSYVPGSHPVQSIFANNAVNQCRFGITVTNFVFNNAGCRLSTVANNIVRNCHGPEGQGQGISVSGDASVTGNVVECCDLVGINLGVNGNTRDLLVTGNVVRNCLWGIAAATDGGEVLINSNIVDVANPSTNGIVRVVYSGTYTFGPALPNASYPRVKVNANDVHNLGTPVSPSDACEPAPAF</sequence>
<name>A0ACC5R5I7_9HYPH</name>
<reference evidence="1" key="1">
    <citation type="submission" date="2021-01" db="EMBL/GenBank/DDBJ databases">
        <authorList>
            <person name="Sun Q."/>
        </authorList>
    </citation>
    <scope>NUCLEOTIDE SEQUENCE</scope>
    <source>
        <strain evidence="1">YIM B02566</strain>
    </source>
</reference>
<keyword evidence="2" id="KW-1185">Reference proteome</keyword>
<dbReference type="Proteomes" id="UP000616151">
    <property type="component" value="Unassembled WGS sequence"/>
</dbReference>
<protein>
    <submittedName>
        <fullName evidence="1">Right-handed parallel beta-helix repeat-containing protein</fullName>
    </submittedName>
</protein>
<evidence type="ECO:0000313" key="2">
    <source>
        <dbReference type="Proteomes" id="UP000616151"/>
    </source>
</evidence>
<proteinExistence type="predicted"/>
<comment type="caution">
    <text evidence="1">The sequence shown here is derived from an EMBL/GenBank/DDBJ whole genome shotgun (WGS) entry which is preliminary data.</text>
</comment>
<evidence type="ECO:0000313" key="1">
    <source>
        <dbReference type="EMBL" id="MBK1867842.1"/>
    </source>
</evidence>
<accession>A0ACC5R5I7</accession>
<gene>
    <name evidence="1" type="ORF">JHL16_15900</name>
</gene>
<dbReference type="EMBL" id="JAENHL010000007">
    <property type="protein sequence ID" value="MBK1867842.1"/>
    <property type="molecule type" value="Genomic_DNA"/>
</dbReference>